<protein>
    <submittedName>
        <fullName evidence="1">Uncharacterized protein</fullName>
    </submittedName>
</protein>
<evidence type="ECO:0000313" key="2">
    <source>
        <dbReference type="Proteomes" id="UP000198211"/>
    </source>
</evidence>
<dbReference type="OrthoDB" id="126596at2759"/>
<name>A0A225VH72_9STRA</name>
<dbReference type="AlphaFoldDB" id="A0A225VH72"/>
<keyword evidence="2" id="KW-1185">Reference proteome</keyword>
<evidence type="ECO:0000313" key="1">
    <source>
        <dbReference type="EMBL" id="OWZ04218.1"/>
    </source>
</evidence>
<accession>A0A225VH72</accession>
<gene>
    <name evidence="1" type="ORF">PHMEG_00023916</name>
</gene>
<dbReference type="Proteomes" id="UP000198211">
    <property type="component" value="Unassembled WGS sequence"/>
</dbReference>
<reference evidence="2" key="1">
    <citation type="submission" date="2017-03" db="EMBL/GenBank/DDBJ databases">
        <title>Phytopthora megakarya and P. palmivora, two closely related causual agents of cacao black pod achieved similar genome size and gene model numbers by different mechanisms.</title>
        <authorList>
            <person name="Ali S."/>
            <person name="Shao J."/>
            <person name="Larry D.J."/>
            <person name="Kronmiller B."/>
            <person name="Shen D."/>
            <person name="Strem M.D."/>
            <person name="Melnick R.L."/>
            <person name="Guiltinan M.J."/>
            <person name="Tyler B.M."/>
            <person name="Meinhardt L.W."/>
            <person name="Bailey B.A."/>
        </authorList>
    </citation>
    <scope>NUCLEOTIDE SEQUENCE [LARGE SCALE GENOMIC DNA]</scope>
    <source>
        <strain evidence="2">zdho120</strain>
    </source>
</reference>
<feature type="non-terminal residue" evidence="1">
    <location>
        <position position="1"/>
    </location>
</feature>
<proteinExistence type="predicted"/>
<dbReference type="EMBL" id="NBNE01005083">
    <property type="protein sequence ID" value="OWZ04218.1"/>
    <property type="molecule type" value="Genomic_DNA"/>
</dbReference>
<sequence>WLQKNRTDGCTVNAMDQAAADGDFDRLLFRHSQRTEGCTGVAFDETIKMAPYRMFVLSMALVVHPSVRFS</sequence>
<comment type="caution">
    <text evidence="1">The sequence shown here is derived from an EMBL/GenBank/DDBJ whole genome shotgun (WGS) entry which is preliminary data.</text>
</comment>
<organism evidence="1 2">
    <name type="scientific">Phytophthora megakarya</name>
    <dbReference type="NCBI Taxonomy" id="4795"/>
    <lineage>
        <taxon>Eukaryota</taxon>
        <taxon>Sar</taxon>
        <taxon>Stramenopiles</taxon>
        <taxon>Oomycota</taxon>
        <taxon>Peronosporomycetes</taxon>
        <taxon>Peronosporales</taxon>
        <taxon>Peronosporaceae</taxon>
        <taxon>Phytophthora</taxon>
    </lineage>
</organism>